<evidence type="ECO:0000313" key="2">
    <source>
        <dbReference type="Proteomes" id="UP000028194"/>
    </source>
</evidence>
<dbReference type="STRING" id="1459636.NTE_01078"/>
<dbReference type="Proteomes" id="UP000028194">
    <property type="component" value="Chromosome"/>
</dbReference>
<reference evidence="1 2" key="1">
    <citation type="journal article" date="2014" name="PLoS ONE">
        <title>Genome Sequence of Candidatus Nitrososphaera evergladensis from Group I.1b Enriched from Everglades Soil Reveals Novel Genomic Features of the Ammonia-Oxidizing Archaea.</title>
        <authorList>
            <person name="Zhalnina K.V."/>
            <person name="Dias R."/>
            <person name="Leonard M.T."/>
            <person name="Dorr de Quadros P."/>
            <person name="Camargo F.A."/>
            <person name="Drew J.C."/>
            <person name="Farmerie W.G."/>
            <person name="Daroub S.H."/>
            <person name="Triplett E.W."/>
        </authorList>
    </citation>
    <scope>NUCLEOTIDE SEQUENCE [LARGE SCALE GENOMIC DNA]</scope>
    <source>
        <strain evidence="1 2">SR1</strain>
    </source>
</reference>
<evidence type="ECO:0000313" key="1">
    <source>
        <dbReference type="EMBL" id="AIF83151.1"/>
    </source>
</evidence>
<name>A0A075MNL7_9ARCH</name>
<dbReference type="GeneID" id="41596895"/>
<protein>
    <recommendedName>
        <fullName evidence="3">PEFG-CTERM sorting domain-containing protein</fullName>
    </recommendedName>
</protein>
<gene>
    <name evidence="1" type="ORF">NTE_01078</name>
</gene>
<dbReference type="AlphaFoldDB" id="A0A075MNL7"/>
<proteinExistence type="predicted"/>
<accession>A0A075MNL7</accession>
<dbReference type="OrthoDB" id="11500at2157"/>
<dbReference type="EMBL" id="CP007174">
    <property type="protein sequence ID" value="AIF83151.1"/>
    <property type="molecule type" value="Genomic_DNA"/>
</dbReference>
<dbReference type="RefSeq" id="WP_148699970.1">
    <property type="nucleotide sequence ID" value="NZ_CP007174.1"/>
</dbReference>
<dbReference type="KEGG" id="nev:NTE_01078"/>
<evidence type="ECO:0008006" key="3">
    <source>
        <dbReference type="Google" id="ProtNLM"/>
    </source>
</evidence>
<organism evidence="1 2">
    <name type="scientific">Candidatus Nitrososphaera evergladensis SR1</name>
    <dbReference type="NCBI Taxonomy" id="1459636"/>
    <lineage>
        <taxon>Archaea</taxon>
        <taxon>Nitrososphaerota</taxon>
        <taxon>Nitrososphaeria</taxon>
        <taxon>Nitrososphaerales</taxon>
        <taxon>Nitrososphaeraceae</taxon>
        <taxon>Nitrososphaera</taxon>
    </lineage>
</organism>
<sequence length="283" mass="30267">MKLLLAGMAVLLLSTLAAIPAYAQNSSSGSIHAYAVYVNGKSYIITYSITGGSVKSIQTCETGCITAMIQADSDGKLLVNLPGGLLNSISFDTKYYPVIFLDEIEVFADMTHTNCGITLEIPFQKGSKQIDMAGSFIPIGETISTQENSSNATVSRGRGFELGTVANADTCNFSFDQDRKKLHIEANGPANKEEKGFFQIALPHEFLGGPYTVLAEGKPAEFESVFSNATGKDTTTISLQYDGDKVHNIDIIGTTVIPEFGPAAIAAVASSMAMLVILRFRHQ</sequence>
<keyword evidence="2" id="KW-1185">Reference proteome</keyword>
<dbReference type="HOGENOM" id="CLU_989073_0_0_2"/>